<protein>
    <submittedName>
        <fullName evidence="1">Uncharacterized protein</fullName>
    </submittedName>
</protein>
<reference evidence="1 2" key="1">
    <citation type="submission" date="2018-03" db="EMBL/GenBank/DDBJ databases">
        <title>Genomic Encyclopedia of Archaeal and Bacterial Type Strains, Phase II (KMG-II): from individual species to whole genera.</title>
        <authorList>
            <person name="Goeker M."/>
        </authorList>
    </citation>
    <scope>NUCLEOTIDE SEQUENCE [LARGE SCALE GENOMIC DNA]</scope>
    <source>
        <strain evidence="1 2">DSM 24859</strain>
    </source>
</reference>
<dbReference type="RefSeq" id="WP_158266957.1">
    <property type="nucleotide sequence ID" value="NZ_PYAW01000001.1"/>
</dbReference>
<comment type="caution">
    <text evidence="1">The sequence shown here is derived from an EMBL/GenBank/DDBJ whole genome shotgun (WGS) entry which is preliminary data.</text>
</comment>
<keyword evidence="2" id="KW-1185">Reference proteome</keyword>
<evidence type="ECO:0000313" key="2">
    <source>
        <dbReference type="Proteomes" id="UP000240971"/>
    </source>
</evidence>
<evidence type="ECO:0000313" key="1">
    <source>
        <dbReference type="EMBL" id="PSL50379.1"/>
    </source>
</evidence>
<name>A0A2P8HVX9_CHINA</name>
<sequence length="53" mass="6118">MVEKDKLTQLITENHFSAFEEAMKKILSVPKSEVDKAIEKAKQDRKAKKSNKQ</sequence>
<gene>
    <name evidence="1" type="ORF">CLV51_1011724</name>
</gene>
<organism evidence="1 2">
    <name type="scientific">Chitinophaga niastensis</name>
    <dbReference type="NCBI Taxonomy" id="536980"/>
    <lineage>
        <taxon>Bacteria</taxon>
        <taxon>Pseudomonadati</taxon>
        <taxon>Bacteroidota</taxon>
        <taxon>Chitinophagia</taxon>
        <taxon>Chitinophagales</taxon>
        <taxon>Chitinophagaceae</taxon>
        <taxon>Chitinophaga</taxon>
    </lineage>
</organism>
<proteinExistence type="predicted"/>
<dbReference type="Proteomes" id="UP000240971">
    <property type="component" value="Unassembled WGS sequence"/>
</dbReference>
<accession>A0A2P8HVX9</accession>
<dbReference type="AlphaFoldDB" id="A0A2P8HVX9"/>
<dbReference type="EMBL" id="PYAW01000001">
    <property type="protein sequence ID" value="PSL50379.1"/>
    <property type="molecule type" value="Genomic_DNA"/>
</dbReference>